<dbReference type="OMA" id="SFLANGC"/>
<reference evidence="2" key="2">
    <citation type="submission" date="2018-02" db="UniProtKB">
        <authorList>
            <consortium name="EnsemblPlants"/>
        </authorList>
    </citation>
    <scope>IDENTIFICATION</scope>
    <source>
        <strain evidence="2">Williams 82</strain>
    </source>
</reference>
<dbReference type="EMBL" id="CM000850">
    <property type="protein sequence ID" value="KRH04389.1"/>
    <property type="molecule type" value="Genomic_DNA"/>
</dbReference>
<evidence type="ECO:0000313" key="3">
    <source>
        <dbReference type="Proteomes" id="UP000008827"/>
    </source>
</evidence>
<dbReference type="EnsemblPlants" id="KRH04389">
    <property type="protein sequence ID" value="KRH04389"/>
    <property type="gene ID" value="GLYMA_17G158800"/>
</dbReference>
<dbReference type="SMR" id="A0A0R0FP70"/>
<organism evidence="1">
    <name type="scientific">Glycine max</name>
    <name type="common">Soybean</name>
    <name type="synonym">Glycine hispida</name>
    <dbReference type="NCBI Taxonomy" id="3847"/>
    <lineage>
        <taxon>Eukaryota</taxon>
        <taxon>Viridiplantae</taxon>
        <taxon>Streptophyta</taxon>
        <taxon>Embryophyta</taxon>
        <taxon>Tracheophyta</taxon>
        <taxon>Spermatophyta</taxon>
        <taxon>Magnoliopsida</taxon>
        <taxon>eudicotyledons</taxon>
        <taxon>Gunneridae</taxon>
        <taxon>Pentapetalae</taxon>
        <taxon>rosids</taxon>
        <taxon>fabids</taxon>
        <taxon>Fabales</taxon>
        <taxon>Fabaceae</taxon>
        <taxon>Papilionoideae</taxon>
        <taxon>50 kb inversion clade</taxon>
        <taxon>NPAAA clade</taxon>
        <taxon>indigoferoid/millettioid clade</taxon>
        <taxon>Phaseoleae</taxon>
        <taxon>Glycine</taxon>
        <taxon>Glycine subgen. Soja</taxon>
    </lineage>
</organism>
<reference evidence="1" key="3">
    <citation type="submission" date="2018-07" db="EMBL/GenBank/DDBJ databases">
        <title>WGS assembly of Glycine max.</title>
        <authorList>
            <person name="Schmutz J."/>
            <person name="Cannon S."/>
            <person name="Schlueter J."/>
            <person name="Ma J."/>
            <person name="Mitros T."/>
            <person name="Nelson W."/>
            <person name="Hyten D."/>
            <person name="Song Q."/>
            <person name="Thelen J."/>
            <person name="Cheng J."/>
            <person name="Xu D."/>
            <person name="Hellsten U."/>
            <person name="May G."/>
            <person name="Yu Y."/>
            <person name="Sakurai T."/>
            <person name="Umezawa T."/>
            <person name="Bhattacharyya M."/>
            <person name="Sandhu D."/>
            <person name="Valliyodan B."/>
            <person name="Lindquist E."/>
            <person name="Peto M."/>
            <person name="Grant D."/>
            <person name="Shu S."/>
            <person name="Goodstein D."/>
            <person name="Barry K."/>
            <person name="Futrell-Griggs M."/>
            <person name="Abernathy B."/>
            <person name="Du J."/>
            <person name="Tian Z."/>
            <person name="Zhu L."/>
            <person name="Gill N."/>
            <person name="Joshi T."/>
            <person name="Libault M."/>
            <person name="Sethuraman A."/>
            <person name="Zhang X."/>
            <person name="Shinozaki K."/>
            <person name="Nguyen H."/>
            <person name="Wing R."/>
            <person name="Cregan P."/>
            <person name="Specht J."/>
            <person name="Grimwood J."/>
            <person name="Rokhsar D."/>
            <person name="Stacey G."/>
            <person name="Shoemaker R."/>
            <person name="Jackson S."/>
        </authorList>
    </citation>
    <scope>NUCLEOTIDE SEQUENCE</scope>
    <source>
        <tissue evidence="1">Callus</tissue>
    </source>
</reference>
<evidence type="ECO:0000313" key="1">
    <source>
        <dbReference type="EMBL" id="KRH04389.1"/>
    </source>
</evidence>
<dbReference type="Gramene" id="KRH04389">
    <property type="protein sequence ID" value="KRH04389"/>
    <property type="gene ID" value="GLYMA_17G158800"/>
</dbReference>
<evidence type="ECO:0000313" key="2">
    <source>
        <dbReference type="EnsemblPlants" id="KRH04389"/>
    </source>
</evidence>
<proteinExistence type="predicted"/>
<accession>A0A0R0FP70</accession>
<keyword evidence="3" id="KW-1185">Reference proteome</keyword>
<name>A0A0R0FP70_SOYBN</name>
<sequence>MIRKWKRVIEELLDPQVKCNSSYTDQVARMIDVVVAYVTSEEYRRPSIGEIVAILKGEVELVLSRRRKSSYFGNGYVIDYYHQLQETNNEMKSQLALTMLRVLECEDDDFLYGH</sequence>
<dbReference type="Proteomes" id="UP000008827">
    <property type="component" value="Chromosome 17"/>
</dbReference>
<dbReference type="PaxDb" id="3847-GLYMA17G17081.1"/>
<reference evidence="1 2" key="1">
    <citation type="journal article" date="2010" name="Nature">
        <title>Genome sequence of the palaeopolyploid soybean.</title>
        <authorList>
            <person name="Schmutz J."/>
            <person name="Cannon S.B."/>
            <person name="Schlueter J."/>
            <person name="Ma J."/>
            <person name="Mitros T."/>
            <person name="Nelson W."/>
            <person name="Hyten D.L."/>
            <person name="Song Q."/>
            <person name="Thelen J.J."/>
            <person name="Cheng J."/>
            <person name="Xu D."/>
            <person name="Hellsten U."/>
            <person name="May G.D."/>
            <person name="Yu Y."/>
            <person name="Sakurai T."/>
            <person name="Umezawa T."/>
            <person name="Bhattacharyya M.K."/>
            <person name="Sandhu D."/>
            <person name="Valliyodan B."/>
            <person name="Lindquist E."/>
            <person name="Peto M."/>
            <person name="Grant D."/>
            <person name="Shu S."/>
            <person name="Goodstein D."/>
            <person name="Barry K."/>
            <person name="Futrell-Griggs M."/>
            <person name="Abernathy B."/>
            <person name="Du J."/>
            <person name="Tian Z."/>
            <person name="Zhu L."/>
            <person name="Gill N."/>
            <person name="Joshi T."/>
            <person name="Libault M."/>
            <person name="Sethuraman A."/>
            <person name="Zhang X.-C."/>
            <person name="Shinozaki K."/>
            <person name="Nguyen H.T."/>
            <person name="Wing R.A."/>
            <person name="Cregan P."/>
            <person name="Specht J."/>
            <person name="Grimwood J."/>
            <person name="Rokhsar D."/>
            <person name="Stacey G."/>
            <person name="Shoemaker R.C."/>
            <person name="Jackson S.A."/>
        </authorList>
    </citation>
    <scope>NUCLEOTIDE SEQUENCE [LARGE SCALE GENOMIC DNA]</scope>
    <source>
        <strain evidence="2">cv. Williams 82</strain>
        <tissue evidence="1">Callus</tissue>
    </source>
</reference>
<dbReference type="InParanoid" id="A0A0R0FP70"/>
<protein>
    <submittedName>
        <fullName evidence="1 2">Uncharacterized protein</fullName>
    </submittedName>
</protein>
<dbReference type="AlphaFoldDB" id="A0A0R0FP70"/>
<dbReference type="OrthoDB" id="4062651at2759"/>
<gene>
    <name evidence="1" type="ORF">GLYMA_17G158800</name>
</gene>